<dbReference type="EMBL" id="CAKLCB010000070">
    <property type="protein sequence ID" value="CAH0514387.1"/>
    <property type="molecule type" value="Genomic_DNA"/>
</dbReference>
<dbReference type="Pfam" id="PF00226">
    <property type="entry name" value="DnaJ"/>
    <property type="match status" value="1"/>
</dbReference>
<dbReference type="PANTHER" id="PTHR44157">
    <property type="entry name" value="DNAJ HOMOLOG SUBFAMILY C MEMBER 11"/>
    <property type="match status" value="1"/>
</dbReference>
<dbReference type="SMART" id="SM00271">
    <property type="entry name" value="DnaJ"/>
    <property type="match status" value="1"/>
</dbReference>
<accession>A0AAU9KZT2</accession>
<name>A0AAU9KZT2_9STRA</name>
<sequence length="633" mass="69968">MADDVPSADTAFWRQFERDYYALLGVSRDASSEKIRSCFMSLSREFHPDRHPRRYGNAALVAAANAQYAILDRAYKVLCDPIKRHVYDIYGEKGVLALEQSGVAQDHALGAHIKSSDELQHYMEKIMQRMNQQALEAQFSSFSEMSMAVDASDFVQAPMQGMRSLFHSGARFVDCTEMSIHQRTVFPLSRSTTLTLGGYMYDKKGLGMGSFTAQWAHTSFDPSIPSFTLTSELGWAPKLNCQISQPVSPYTVFMLISELNDNGLDISVGANQLLTPQLHGAMMWSTRDGLSSSLSQDTGTYNATVAVAVNGNGPNLTFQFRRALAAAMTGKLSLRANLATGLSIAAGASREISNRTRLGLNVLLARAGVTLRVGFTRGSVRFVMPIFLSPFSGQSAFSAFCAATSPFVVAAVVKQLVRPAQKRKRRLEAKHRHDMRVQYLTVARQNALEQQKLMLRCAKEKMEHEQQREDGKGLVILLGRYGKDPTNPDQHEARGNDLDMALQAMREHDLNDEVSDKDDADSGDSIAQQETDAEVLKLRWIDVSVPLQFFVKDGELVLSSSSKAGLLGFYNPCVGEDETIADARLLSSSATKPLLYVRYAYDGLVFEATFDDDQAVSLPSRYARVMGRVGSVY</sequence>
<feature type="domain" description="J" evidence="2">
    <location>
        <begin position="19"/>
        <end position="91"/>
    </location>
</feature>
<dbReference type="InterPro" id="IPR001623">
    <property type="entry name" value="DnaJ_domain"/>
</dbReference>
<dbReference type="EMBL" id="CAKKTJ010000281">
    <property type="protein sequence ID" value="CAH0478868.1"/>
    <property type="molecule type" value="Genomic_DNA"/>
</dbReference>
<evidence type="ECO:0000313" key="3">
    <source>
        <dbReference type="EMBL" id="CAH0478868.1"/>
    </source>
</evidence>
<dbReference type="Gene3D" id="1.10.287.110">
    <property type="entry name" value="DnaJ domain"/>
    <property type="match status" value="1"/>
</dbReference>
<dbReference type="PROSITE" id="PS50076">
    <property type="entry name" value="DNAJ_2"/>
    <property type="match status" value="1"/>
</dbReference>
<evidence type="ECO:0000256" key="1">
    <source>
        <dbReference type="ARBA" id="ARBA00023186"/>
    </source>
</evidence>
<dbReference type="InterPro" id="IPR036869">
    <property type="entry name" value="J_dom_sf"/>
</dbReference>
<dbReference type="Pfam" id="PF11875">
    <property type="entry name" value="DnaJ-like_C11_C"/>
    <property type="match status" value="1"/>
</dbReference>
<dbReference type="AlphaFoldDB" id="A0AAU9KZT2"/>
<dbReference type="InterPro" id="IPR024586">
    <property type="entry name" value="DnaJ-like_C11_C"/>
</dbReference>
<dbReference type="SUPFAM" id="SSF46565">
    <property type="entry name" value="Chaperone J-domain"/>
    <property type="match status" value="1"/>
</dbReference>
<protein>
    <recommendedName>
        <fullName evidence="2">J domain-containing protein</fullName>
    </recommendedName>
</protein>
<dbReference type="PANTHER" id="PTHR44157:SF1">
    <property type="entry name" value="DNAJ HOMOLOG SUBFAMILY C MEMBER 11"/>
    <property type="match status" value="1"/>
</dbReference>
<keyword evidence="5" id="KW-1185">Reference proteome</keyword>
<dbReference type="CDD" id="cd06257">
    <property type="entry name" value="DnaJ"/>
    <property type="match status" value="1"/>
</dbReference>
<dbReference type="GO" id="GO:0042407">
    <property type="term" value="P:cristae formation"/>
    <property type="evidence" value="ECO:0007669"/>
    <property type="project" value="TreeGrafter"/>
</dbReference>
<reference evidence="3 5" key="1">
    <citation type="submission" date="2021-11" db="EMBL/GenBank/DDBJ databases">
        <authorList>
            <person name="Islam A."/>
            <person name="Islam S."/>
            <person name="Flora M.S."/>
            <person name="Rahman M."/>
            <person name="Ziaur R.M."/>
            <person name="Epstein J.H."/>
            <person name="Hassan M."/>
            <person name="Klassen M."/>
            <person name="Woodard K."/>
            <person name="Webb A."/>
            <person name="Webby R.J."/>
            <person name="El Zowalaty M.E."/>
        </authorList>
    </citation>
    <scope>NUCLEOTIDE SEQUENCE</scope>
    <source>
        <strain evidence="4">Pbs1</strain>
        <strain evidence="3">Pbs3</strain>
    </source>
</reference>
<dbReference type="PRINTS" id="PR00625">
    <property type="entry name" value="JDOMAIN"/>
</dbReference>
<evidence type="ECO:0000259" key="2">
    <source>
        <dbReference type="PROSITE" id="PS50076"/>
    </source>
</evidence>
<gene>
    <name evidence="4" type="ORF">PBS001_LOCUS1140</name>
    <name evidence="3" type="ORF">PBS003_LOCUS5546</name>
</gene>
<dbReference type="Proteomes" id="UP001158986">
    <property type="component" value="Unassembled WGS sequence"/>
</dbReference>
<proteinExistence type="predicted"/>
<evidence type="ECO:0000313" key="4">
    <source>
        <dbReference type="EMBL" id="CAH0514387.1"/>
    </source>
</evidence>
<dbReference type="GO" id="GO:0005739">
    <property type="term" value="C:mitochondrion"/>
    <property type="evidence" value="ECO:0007669"/>
    <property type="project" value="GOC"/>
</dbReference>
<dbReference type="InterPro" id="IPR052243">
    <property type="entry name" value="Mito_inner_membrane_organizer"/>
</dbReference>
<dbReference type="Proteomes" id="UP001160483">
    <property type="component" value="Unassembled WGS sequence"/>
</dbReference>
<evidence type="ECO:0000313" key="5">
    <source>
        <dbReference type="Proteomes" id="UP001158986"/>
    </source>
</evidence>
<comment type="caution">
    <text evidence="3">The sequence shown here is derived from an EMBL/GenBank/DDBJ whole genome shotgun (WGS) entry which is preliminary data.</text>
</comment>
<evidence type="ECO:0000313" key="6">
    <source>
        <dbReference type="Proteomes" id="UP001160483"/>
    </source>
</evidence>
<organism evidence="3 6">
    <name type="scientific">Peronospora belbahrii</name>
    <dbReference type="NCBI Taxonomy" id="622444"/>
    <lineage>
        <taxon>Eukaryota</taxon>
        <taxon>Sar</taxon>
        <taxon>Stramenopiles</taxon>
        <taxon>Oomycota</taxon>
        <taxon>Peronosporomycetes</taxon>
        <taxon>Peronosporales</taxon>
        <taxon>Peronosporaceae</taxon>
        <taxon>Peronospora</taxon>
    </lineage>
</organism>
<keyword evidence="1" id="KW-0143">Chaperone</keyword>